<protein>
    <recommendedName>
        <fullName evidence="3">Chromo domain-containing protein</fullName>
    </recommendedName>
</protein>
<dbReference type="SUPFAM" id="SSF54160">
    <property type="entry name" value="Chromo domain-like"/>
    <property type="match status" value="1"/>
</dbReference>
<organism evidence="4 5">
    <name type="scientific">Phialemonium thermophilum</name>
    <dbReference type="NCBI Taxonomy" id="223376"/>
    <lineage>
        <taxon>Eukaryota</taxon>
        <taxon>Fungi</taxon>
        <taxon>Dikarya</taxon>
        <taxon>Ascomycota</taxon>
        <taxon>Pezizomycotina</taxon>
        <taxon>Sordariomycetes</taxon>
        <taxon>Sordariomycetidae</taxon>
        <taxon>Cephalothecales</taxon>
        <taxon>Cephalothecaceae</taxon>
        <taxon>Phialemonium</taxon>
    </lineage>
</organism>
<dbReference type="Proteomes" id="UP001586593">
    <property type="component" value="Unassembled WGS sequence"/>
</dbReference>
<reference evidence="4 5" key="1">
    <citation type="journal article" date="2024" name="Commun. Biol.">
        <title>Comparative genomic analysis of thermophilic fungi reveals convergent evolutionary adaptations and gene losses.</title>
        <authorList>
            <person name="Steindorff A.S."/>
            <person name="Aguilar-Pontes M.V."/>
            <person name="Robinson A.J."/>
            <person name="Andreopoulos B."/>
            <person name="LaButti K."/>
            <person name="Kuo A."/>
            <person name="Mondo S."/>
            <person name="Riley R."/>
            <person name="Otillar R."/>
            <person name="Haridas S."/>
            <person name="Lipzen A."/>
            <person name="Grimwood J."/>
            <person name="Schmutz J."/>
            <person name="Clum A."/>
            <person name="Reid I.D."/>
            <person name="Moisan M.C."/>
            <person name="Butler G."/>
            <person name="Nguyen T.T.M."/>
            <person name="Dewar K."/>
            <person name="Conant G."/>
            <person name="Drula E."/>
            <person name="Henrissat B."/>
            <person name="Hansel C."/>
            <person name="Singer S."/>
            <person name="Hutchinson M.I."/>
            <person name="de Vries R.P."/>
            <person name="Natvig D.O."/>
            <person name="Powell A.J."/>
            <person name="Tsang A."/>
            <person name="Grigoriev I.V."/>
        </authorList>
    </citation>
    <scope>NUCLEOTIDE SEQUENCE [LARGE SCALE GENOMIC DNA]</scope>
    <source>
        <strain evidence="4 5">ATCC 24622</strain>
    </source>
</reference>
<evidence type="ECO:0000313" key="4">
    <source>
        <dbReference type="EMBL" id="KAL1839307.1"/>
    </source>
</evidence>
<gene>
    <name evidence="4" type="ORF">VTK73DRAFT_4072</name>
</gene>
<feature type="domain" description="Chromo" evidence="3">
    <location>
        <begin position="44"/>
        <end position="79"/>
    </location>
</feature>
<feature type="region of interest" description="Disordered" evidence="2">
    <location>
        <begin position="123"/>
        <end position="166"/>
    </location>
</feature>
<name>A0ABR3VBZ8_9PEZI</name>
<comment type="subunit">
    <text evidence="1">Component of the NuA4 histone acetyltransferase complex.</text>
</comment>
<accession>A0ABR3VBZ8</accession>
<dbReference type="InterPro" id="IPR000953">
    <property type="entry name" value="Chromo/chromo_shadow_dom"/>
</dbReference>
<proteinExistence type="predicted"/>
<comment type="caution">
    <text evidence="4">The sequence shown here is derived from an EMBL/GenBank/DDBJ whole genome shotgun (WGS) entry which is preliminary data.</text>
</comment>
<evidence type="ECO:0000256" key="1">
    <source>
        <dbReference type="ARBA" id="ARBA00011353"/>
    </source>
</evidence>
<evidence type="ECO:0000313" key="5">
    <source>
        <dbReference type="Proteomes" id="UP001586593"/>
    </source>
</evidence>
<dbReference type="InterPro" id="IPR016197">
    <property type="entry name" value="Chromo-like_dom_sf"/>
</dbReference>
<evidence type="ECO:0000259" key="3">
    <source>
        <dbReference type="PROSITE" id="PS50013"/>
    </source>
</evidence>
<feature type="compositionally biased region" description="Basic residues" evidence="2">
    <location>
        <begin position="12"/>
        <end position="28"/>
    </location>
</feature>
<dbReference type="PROSITE" id="PS50013">
    <property type="entry name" value="CHROMO_2"/>
    <property type="match status" value="1"/>
</dbReference>
<dbReference type="Gene3D" id="2.40.50.40">
    <property type="match status" value="1"/>
</dbReference>
<sequence>MPITKNQPRVHTPSRRRRKYTSKNKTKPARQEEPSSDDDSGPFYAVRDILDEKHEKGRLYYLIDWEDDPKTGERYEPTWVCLFVSRCLLRPTVLSLGKMSYPVSNLAWCLGTRPERYQGSYRRLGDEKEGANEPCCPARGSTRTPPPEPRHRQPARPGAKLAGPAV</sequence>
<keyword evidence="5" id="KW-1185">Reference proteome</keyword>
<evidence type="ECO:0000256" key="2">
    <source>
        <dbReference type="SAM" id="MobiDB-lite"/>
    </source>
</evidence>
<dbReference type="EMBL" id="JAZHXJ010002356">
    <property type="protein sequence ID" value="KAL1839307.1"/>
    <property type="molecule type" value="Genomic_DNA"/>
</dbReference>
<feature type="region of interest" description="Disordered" evidence="2">
    <location>
        <begin position="1"/>
        <end position="43"/>
    </location>
</feature>